<dbReference type="Pfam" id="PF14539">
    <property type="entry name" value="DUF4442"/>
    <property type="match status" value="1"/>
</dbReference>
<gene>
    <name evidence="1" type="ORF">GCM10007298_32130</name>
</gene>
<evidence type="ECO:0000313" key="1">
    <source>
        <dbReference type="EMBL" id="GGF33888.1"/>
    </source>
</evidence>
<comment type="caution">
    <text evidence="1">The sequence shown here is derived from an EMBL/GenBank/DDBJ whole genome shotgun (WGS) entry which is preliminary data.</text>
</comment>
<proteinExistence type="predicted"/>
<name>A0ABQ1V101_9NOCA</name>
<accession>A0ABQ1V101</accession>
<dbReference type="EMBL" id="BMCS01000002">
    <property type="protein sequence ID" value="GGF33888.1"/>
    <property type="molecule type" value="Genomic_DNA"/>
</dbReference>
<dbReference type="SUPFAM" id="SSF54637">
    <property type="entry name" value="Thioesterase/thiol ester dehydrase-isomerase"/>
    <property type="match status" value="1"/>
</dbReference>
<keyword evidence="2" id="KW-1185">Reference proteome</keyword>
<evidence type="ECO:0000313" key="2">
    <source>
        <dbReference type="Proteomes" id="UP000632454"/>
    </source>
</evidence>
<sequence>MTASTTTRLGAFARALGTDIDFRAPDYDLLRQRSDDIVPFGKHVGTVITAVTADEAIVEIGGERSGQNHMGTVHAGAIYTAADIAGAAAFVGAAATRLARVERLVLRSATATYRKPATGVLTTIASVDKRELAPILAATGDGRHELTAKAWVHNADGVVVAKFGFDYVVDLIDIDAQAGA</sequence>
<protein>
    <recommendedName>
        <fullName evidence="3">DUF4442 domain-containing protein</fullName>
    </recommendedName>
</protein>
<dbReference type="Proteomes" id="UP000632454">
    <property type="component" value="Unassembled WGS sequence"/>
</dbReference>
<organism evidence="1 2">
    <name type="scientific">Williamsia phyllosphaerae</name>
    <dbReference type="NCBI Taxonomy" id="885042"/>
    <lineage>
        <taxon>Bacteria</taxon>
        <taxon>Bacillati</taxon>
        <taxon>Actinomycetota</taxon>
        <taxon>Actinomycetes</taxon>
        <taxon>Mycobacteriales</taxon>
        <taxon>Nocardiaceae</taxon>
        <taxon>Williamsia</taxon>
    </lineage>
</organism>
<evidence type="ECO:0008006" key="3">
    <source>
        <dbReference type="Google" id="ProtNLM"/>
    </source>
</evidence>
<dbReference type="InterPro" id="IPR027961">
    <property type="entry name" value="DUF4442"/>
</dbReference>
<dbReference type="Gene3D" id="3.10.129.10">
    <property type="entry name" value="Hotdog Thioesterase"/>
    <property type="match status" value="1"/>
</dbReference>
<reference evidence="2" key="1">
    <citation type="journal article" date="2019" name="Int. J. Syst. Evol. Microbiol.">
        <title>The Global Catalogue of Microorganisms (GCM) 10K type strain sequencing project: providing services to taxonomists for standard genome sequencing and annotation.</title>
        <authorList>
            <consortium name="The Broad Institute Genomics Platform"/>
            <consortium name="The Broad Institute Genome Sequencing Center for Infectious Disease"/>
            <person name="Wu L."/>
            <person name="Ma J."/>
        </authorList>
    </citation>
    <scope>NUCLEOTIDE SEQUENCE [LARGE SCALE GENOMIC DNA]</scope>
    <source>
        <strain evidence="2">CCM 7855</strain>
    </source>
</reference>
<dbReference type="RefSeq" id="WP_188490950.1">
    <property type="nucleotide sequence ID" value="NZ_BMCS01000002.1"/>
</dbReference>
<dbReference type="InterPro" id="IPR029069">
    <property type="entry name" value="HotDog_dom_sf"/>
</dbReference>